<sequence length="50" mass="5653">MNTQTETISPVKVLLEQLARVSKWGGTSGPSIFLFGEIQFPQESDYHEKQ</sequence>
<dbReference type="Proteomes" id="UP001546774">
    <property type="component" value="Unassembled WGS sequence"/>
</dbReference>
<organism evidence="1 2">
    <name type="scientific">Lachnospira intestinalis</name>
    <dbReference type="NCBI Taxonomy" id="3133158"/>
    <lineage>
        <taxon>Bacteria</taxon>
        <taxon>Bacillati</taxon>
        <taxon>Bacillota</taxon>
        <taxon>Clostridia</taxon>
        <taxon>Lachnospirales</taxon>
        <taxon>Lachnospiraceae</taxon>
        <taxon>Lachnospira</taxon>
    </lineage>
</organism>
<dbReference type="EMBL" id="JBBMFS010000004">
    <property type="protein sequence ID" value="MEQ2554650.1"/>
    <property type="molecule type" value="Genomic_DNA"/>
</dbReference>
<keyword evidence="2" id="KW-1185">Reference proteome</keyword>
<accession>A0ABV1H5A0</accession>
<gene>
    <name evidence="1" type="ORF">WMO37_06390</name>
</gene>
<comment type="caution">
    <text evidence="1">The sequence shown here is derived from an EMBL/GenBank/DDBJ whole genome shotgun (WGS) entry which is preliminary data.</text>
</comment>
<evidence type="ECO:0000313" key="2">
    <source>
        <dbReference type="Proteomes" id="UP001546774"/>
    </source>
</evidence>
<reference evidence="1" key="1">
    <citation type="submission" date="2024-03" db="EMBL/GenBank/DDBJ databases">
        <title>Human intestinal bacterial collection.</title>
        <authorList>
            <person name="Pauvert C."/>
            <person name="Hitch T.C.A."/>
            <person name="Clavel T."/>
        </authorList>
    </citation>
    <scope>NUCLEOTIDE SEQUENCE [LARGE SCALE GENOMIC DNA]</scope>
    <source>
        <strain evidence="1">CLA-AA-H89B</strain>
    </source>
</reference>
<evidence type="ECO:0008006" key="3">
    <source>
        <dbReference type="Google" id="ProtNLM"/>
    </source>
</evidence>
<protein>
    <recommendedName>
        <fullName evidence="3">Cyclic lactone autoinducer peptide</fullName>
    </recommendedName>
</protein>
<name>A0ABV1H5A0_9FIRM</name>
<evidence type="ECO:0000313" key="1">
    <source>
        <dbReference type="EMBL" id="MEQ2554650.1"/>
    </source>
</evidence>
<proteinExistence type="predicted"/>